<gene>
    <name evidence="2" type="ORF">PAMC26510_09135</name>
    <name evidence="1" type="ORF">PAMC26577_32165</name>
</gene>
<comment type="caution">
    <text evidence="2">The sequence shown here is derived from an EMBL/GenBank/DDBJ whole genome shotgun (WGS) entry which is preliminary data.</text>
</comment>
<evidence type="ECO:0000313" key="3">
    <source>
        <dbReference type="Proteomes" id="UP000194546"/>
    </source>
</evidence>
<evidence type="ECO:0000313" key="4">
    <source>
        <dbReference type="Proteomes" id="UP000195221"/>
    </source>
</evidence>
<dbReference type="AlphaFoldDB" id="A0A242N2G9"/>
<name>A0A242N2G9_CABSO</name>
<evidence type="ECO:0000313" key="1">
    <source>
        <dbReference type="EMBL" id="OTP68999.1"/>
    </source>
</evidence>
<evidence type="ECO:0000313" key="2">
    <source>
        <dbReference type="EMBL" id="OTP77346.1"/>
    </source>
</evidence>
<reference evidence="2 3" key="1">
    <citation type="submission" date="2017-03" db="EMBL/GenBank/DDBJ databases">
        <title>Genome analysis of strain PAMC 26510.</title>
        <authorList>
            <person name="Oh H.-M."/>
            <person name="Yang J.-A."/>
        </authorList>
    </citation>
    <scope>NUCLEOTIDE SEQUENCE [LARGE SCALE GENOMIC DNA]</scope>
    <source>
        <strain evidence="2 3">PAMC 26510</strain>
    </source>
</reference>
<dbReference type="EMBL" id="NBTZ01000122">
    <property type="protein sequence ID" value="OTP68999.1"/>
    <property type="molecule type" value="Genomic_DNA"/>
</dbReference>
<dbReference type="EMBL" id="NBTY01000053">
    <property type="protein sequence ID" value="OTP77346.1"/>
    <property type="molecule type" value="Genomic_DNA"/>
</dbReference>
<dbReference type="Proteomes" id="UP000194546">
    <property type="component" value="Unassembled WGS sequence"/>
</dbReference>
<accession>A0A242N2G9</accession>
<protein>
    <submittedName>
        <fullName evidence="2">Uncharacterized protein</fullName>
    </submittedName>
</protein>
<proteinExistence type="predicted"/>
<reference evidence="1 4" key="2">
    <citation type="submission" date="2017-03" db="EMBL/GenBank/DDBJ databases">
        <title>Genome analysis of strain PAMC 26577.</title>
        <authorList>
            <person name="Oh H.-M."/>
            <person name="Yang J.-A."/>
        </authorList>
    </citation>
    <scope>NUCLEOTIDE SEQUENCE [LARGE SCALE GENOMIC DNA]</scope>
    <source>
        <strain evidence="1 4">PAMC 26577</strain>
    </source>
</reference>
<dbReference type="Proteomes" id="UP000195221">
    <property type="component" value="Unassembled WGS sequence"/>
</dbReference>
<organism evidence="2 3">
    <name type="scientific">Caballeronia sordidicola</name>
    <name type="common">Burkholderia sordidicola</name>
    <dbReference type="NCBI Taxonomy" id="196367"/>
    <lineage>
        <taxon>Bacteria</taxon>
        <taxon>Pseudomonadati</taxon>
        <taxon>Pseudomonadota</taxon>
        <taxon>Betaproteobacteria</taxon>
        <taxon>Burkholderiales</taxon>
        <taxon>Burkholderiaceae</taxon>
        <taxon>Caballeronia</taxon>
    </lineage>
</organism>
<sequence>MQANIGRGVPMPRSCLFSCAADKAKVEAPRETGRVTL</sequence>